<dbReference type="InterPro" id="IPR010982">
    <property type="entry name" value="Lambda_DNA-bd_dom_sf"/>
</dbReference>
<evidence type="ECO:0000259" key="5">
    <source>
        <dbReference type="PROSITE" id="PS50932"/>
    </source>
</evidence>
<evidence type="ECO:0000256" key="4">
    <source>
        <dbReference type="ARBA" id="ARBA00023163"/>
    </source>
</evidence>
<dbReference type="InterPro" id="IPR046335">
    <property type="entry name" value="LacI/GalR-like_sensor"/>
</dbReference>
<dbReference type="SUPFAM" id="SSF53822">
    <property type="entry name" value="Periplasmic binding protein-like I"/>
    <property type="match status" value="1"/>
</dbReference>
<dbReference type="AlphaFoldDB" id="A0A1I1HJP6"/>
<evidence type="ECO:0000256" key="3">
    <source>
        <dbReference type="ARBA" id="ARBA00023125"/>
    </source>
</evidence>
<keyword evidence="4" id="KW-0804">Transcription</keyword>
<protein>
    <submittedName>
        <fullName evidence="6">Transcriptional regulator, LacI family</fullName>
    </submittedName>
</protein>
<gene>
    <name evidence="6" type="ORF">SAMN04488094_103191</name>
</gene>
<keyword evidence="1" id="KW-0678">Repressor</keyword>
<name>A0A1I1HJP6_9RHOB</name>
<accession>A0A1I1HJP6</accession>
<dbReference type="EMBL" id="FOLG01000003">
    <property type="protein sequence ID" value="SFC24287.1"/>
    <property type="molecule type" value="Genomic_DNA"/>
</dbReference>
<dbReference type="SMART" id="SM00354">
    <property type="entry name" value="HTH_LACI"/>
    <property type="match status" value="1"/>
</dbReference>
<keyword evidence="3" id="KW-0238">DNA-binding</keyword>
<dbReference type="Pfam" id="PF00356">
    <property type="entry name" value="LacI"/>
    <property type="match status" value="1"/>
</dbReference>
<dbReference type="Gene3D" id="1.10.260.40">
    <property type="entry name" value="lambda repressor-like DNA-binding domains"/>
    <property type="match status" value="1"/>
</dbReference>
<dbReference type="STRING" id="441112.SAMN04488094_103191"/>
<evidence type="ECO:0000313" key="7">
    <source>
        <dbReference type="Proteomes" id="UP000198728"/>
    </source>
</evidence>
<dbReference type="CDD" id="cd06288">
    <property type="entry name" value="PBP1_sucrose_transcription_regulator"/>
    <property type="match status" value="1"/>
</dbReference>
<evidence type="ECO:0000256" key="1">
    <source>
        <dbReference type="ARBA" id="ARBA00022491"/>
    </source>
</evidence>
<dbReference type="GO" id="GO:0003700">
    <property type="term" value="F:DNA-binding transcription factor activity"/>
    <property type="evidence" value="ECO:0007669"/>
    <property type="project" value="TreeGrafter"/>
</dbReference>
<dbReference type="GO" id="GO:0000976">
    <property type="term" value="F:transcription cis-regulatory region binding"/>
    <property type="evidence" value="ECO:0007669"/>
    <property type="project" value="TreeGrafter"/>
</dbReference>
<feature type="domain" description="HTH lacI-type" evidence="5">
    <location>
        <begin position="19"/>
        <end position="75"/>
    </location>
</feature>
<dbReference type="CDD" id="cd01392">
    <property type="entry name" value="HTH_LacI"/>
    <property type="match status" value="1"/>
</dbReference>
<dbReference type="Gene3D" id="3.40.50.2300">
    <property type="match status" value="2"/>
</dbReference>
<reference evidence="6 7" key="1">
    <citation type="submission" date="2016-10" db="EMBL/GenBank/DDBJ databases">
        <authorList>
            <person name="de Groot N.N."/>
        </authorList>
    </citation>
    <scope>NUCLEOTIDE SEQUENCE [LARGE SCALE GENOMIC DNA]</scope>
    <source>
        <strain evidence="6 7">DSM 19548</strain>
    </source>
</reference>
<dbReference type="Pfam" id="PF13377">
    <property type="entry name" value="Peripla_BP_3"/>
    <property type="match status" value="1"/>
</dbReference>
<dbReference type="PANTHER" id="PTHR30146:SF148">
    <property type="entry name" value="HTH-TYPE TRANSCRIPTIONAL REPRESSOR PURR-RELATED"/>
    <property type="match status" value="1"/>
</dbReference>
<dbReference type="InterPro" id="IPR000843">
    <property type="entry name" value="HTH_LacI"/>
</dbReference>
<dbReference type="PANTHER" id="PTHR30146">
    <property type="entry name" value="LACI-RELATED TRANSCRIPTIONAL REPRESSOR"/>
    <property type="match status" value="1"/>
</dbReference>
<dbReference type="Proteomes" id="UP000198728">
    <property type="component" value="Unassembled WGS sequence"/>
</dbReference>
<organism evidence="6 7">
    <name type="scientific">Tropicimonas isoalkanivorans</name>
    <dbReference type="NCBI Taxonomy" id="441112"/>
    <lineage>
        <taxon>Bacteria</taxon>
        <taxon>Pseudomonadati</taxon>
        <taxon>Pseudomonadota</taxon>
        <taxon>Alphaproteobacteria</taxon>
        <taxon>Rhodobacterales</taxon>
        <taxon>Roseobacteraceae</taxon>
        <taxon>Tropicimonas</taxon>
    </lineage>
</organism>
<keyword evidence="2" id="KW-0805">Transcription regulation</keyword>
<dbReference type="SUPFAM" id="SSF47413">
    <property type="entry name" value="lambda repressor-like DNA-binding domains"/>
    <property type="match status" value="1"/>
</dbReference>
<dbReference type="InterPro" id="IPR028082">
    <property type="entry name" value="Peripla_BP_I"/>
</dbReference>
<sequence>MNKEERKPGIGKVSGRKRVTMQDVARVAGCSQSTVSFVLSGNTSANISEPTRLRVLDAVRDLGYRPMQAAGARRTQDATSGTIALVIDKITTSPEGIVMLDGVREIARSADAIVLVTETDNDPSLEPRTVELFVEMGVRAIVYACIFTREVEIPNALRETSVPVVLLNCYARGEDLPAIIPGEVAGGHRATNALLQAGHRRIGTITGEIFMEAARDRLQGYRNALATADLPFDPALVVEGDWSPSAGYRGTRALLSLDAPPTAIFCQNDRMAIGCYEALKEMGKRIPDDISVIGYDDAEIALHMSPPLTSLILPSRAMGRWAAEHALAASSRDEADMRLVKLECELVERESIGPPPATTG</sequence>
<evidence type="ECO:0000256" key="2">
    <source>
        <dbReference type="ARBA" id="ARBA00023015"/>
    </source>
</evidence>
<evidence type="ECO:0000313" key="6">
    <source>
        <dbReference type="EMBL" id="SFC24287.1"/>
    </source>
</evidence>
<dbReference type="RefSeq" id="WP_245758780.1">
    <property type="nucleotide sequence ID" value="NZ_FOLG01000003.1"/>
</dbReference>
<dbReference type="PROSITE" id="PS50932">
    <property type="entry name" value="HTH_LACI_2"/>
    <property type="match status" value="1"/>
</dbReference>
<proteinExistence type="predicted"/>
<keyword evidence="7" id="KW-1185">Reference proteome</keyword>